<dbReference type="GO" id="GO:0003964">
    <property type="term" value="F:RNA-directed DNA polymerase activity"/>
    <property type="evidence" value="ECO:0007669"/>
    <property type="project" value="UniProtKB-KW"/>
</dbReference>
<dbReference type="EMBL" id="VZTK01011829">
    <property type="protein sequence ID" value="NXX15137.1"/>
    <property type="molecule type" value="Genomic_DNA"/>
</dbReference>
<dbReference type="AlphaFoldDB" id="A0A7L4GPN9"/>
<keyword evidence="4" id="KW-0255">Endonuclease</keyword>
<dbReference type="InterPro" id="IPR002156">
    <property type="entry name" value="RNaseH_domain"/>
</dbReference>
<feature type="non-terminal residue" evidence="8">
    <location>
        <position position="109"/>
    </location>
</feature>
<evidence type="ECO:0000256" key="4">
    <source>
        <dbReference type="ARBA" id="ARBA00022759"/>
    </source>
</evidence>
<dbReference type="InterPro" id="IPR012337">
    <property type="entry name" value="RNaseH-like_sf"/>
</dbReference>
<dbReference type="Proteomes" id="UP000584326">
    <property type="component" value="Unassembled WGS sequence"/>
</dbReference>
<proteinExistence type="predicted"/>
<evidence type="ECO:0000256" key="2">
    <source>
        <dbReference type="ARBA" id="ARBA00022695"/>
    </source>
</evidence>
<evidence type="ECO:0000313" key="9">
    <source>
        <dbReference type="Proteomes" id="UP000584326"/>
    </source>
</evidence>
<dbReference type="InterPro" id="IPR036397">
    <property type="entry name" value="RNaseH_sf"/>
</dbReference>
<evidence type="ECO:0000256" key="1">
    <source>
        <dbReference type="ARBA" id="ARBA00022679"/>
    </source>
</evidence>
<evidence type="ECO:0000256" key="6">
    <source>
        <dbReference type="ARBA" id="ARBA00022918"/>
    </source>
</evidence>
<dbReference type="GO" id="GO:0035613">
    <property type="term" value="F:RNA stem-loop binding"/>
    <property type="evidence" value="ECO:0007669"/>
    <property type="project" value="TreeGrafter"/>
</dbReference>
<sequence>SSQSFEDFPKRSEVPVAGQTFFTDASKQNKKAAITWQQHGKWKDHIIEKHTGSSLQTLELAAVVWVFQQWKEDPINIVSDSLYVVGVVRRVERSVLKELHNPVLSELFL</sequence>
<dbReference type="Pfam" id="PF00075">
    <property type="entry name" value="RNase_H"/>
    <property type="match status" value="1"/>
</dbReference>
<evidence type="ECO:0000256" key="5">
    <source>
        <dbReference type="ARBA" id="ARBA00022801"/>
    </source>
</evidence>
<reference evidence="8 9" key="1">
    <citation type="submission" date="2020-02" db="EMBL/GenBank/DDBJ databases">
        <title>Bird 10,000 Genomes (B10K) Project - Family phase.</title>
        <authorList>
            <person name="Zhang G."/>
        </authorList>
    </citation>
    <scope>NUCLEOTIDE SEQUENCE [LARGE SCALE GENOMIC DNA]</scope>
    <source>
        <strain evidence="8">B10K-DU-001-40</strain>
        <tissue evidence="8">Muscle</tissue>
    </source>
</reference>
<evidence type="ECO:0000313" key="8">
    <source>
        <dbReference type="EMBL" id="NXX15137.1"/>
    </source>
</evidence>
<gene>
    <name evidence="8" type="primary">Hervk</name>
    <name evidence="8" type="ORF">PODSTR_R15642</name>
</gene>
<keyword evidence="9" id="KW-1185">Reference proteome</keyword>
<keyword evidence="1" id="KW-0808">Transferase</keyword>
<evidence type="ECO:0000256" key="3">
    <source>
        <dbReference type="ARBA" id="ARBA00022722"/>
    </source>
</evidence>
<dbReference type="SUPFAM" id="SSF53098">
    <property type="entry name" value="Ribonuclease H-like"/>
    <property type="match status" value="1"/>
</dbReference>
<evidence type="ECO:0000259" key="7">
    <source>
        <dbReference type="PROSITE" id="PS50879"/>
    </source>
</evidence>
<dbReference type="GO" id="GO:0004523">
    <property type="term" value="F:RNA-DNA hybrid ribonuclease activity"/>
    <property type="evidence" value="ECO:0007669"/>
    <property type="project" value="InterPro"/>
</dbReference>
<keyword evidence="6" id="KW-0695">RNA-directed DNA polymerase</keyword>
<dbReference type="PROSITE" id="PS50879">
    <property type="entry name" value="RNASE_H_1"/>
    <property type="match status" value="1"/>
</dbReference>
<dbReference type="Gene3D" id="3.30.420.10">
    <property type="entry name" value="Ribonuclease H-like superfamily/Ribonuclease H"/>
    <property type="match status" value="1"/>
</dbReference>
<feature type="domain" description="RNase H type-1" evidence="7">
    <location>
        <begin position="15"/>
        <end position="109"/>
    </location>
</feature>
<dbReference type="OrthoDB" id="9395371at2759"/>
<accession>A0A7L4GPN9</accession>
<keyword evidence="2" id="KW-0548">Nucleotidyltransferase</keyword>
<name>A0A7L4GPN9_PODST</name>
<protein>
    <submittedName>
        <fullName evidence="8">PO113 protein</fullName>
    </submittedName>
</protein>
<organism evidence="8 9">
    <name type="scientific">Podargus strigoides</name>
    <name type="common">Tawny frogmouth</name>
    <name type="synonym">Caprimulgus strigoides</name>
    <dbReference type="NCBI Taxonomy" id="8905"/>
    <lineage>
        <taxon>Eukaryota</taxon>
        <taxon>Metazoa</taxon>
        <taxon>Chordata</taxon>
        <taxon>Craniata</taxon>
        <taxon>Vertebrata</taxon>
        <taxon>Euteleostomi</taxon>
        <taxon>Archelosauria</taxon>
        <taxon>Archosauria</taxon>
        <taxon>Dinosauria</taxon>
        <taxon>Saurischia</taxon>
        <taxon>Theropoda</taxon>
        <taxon>Coelurosauria</taxon>
        <taxon>Aves</taxon>
        <taxon>Neognathae</taxon>
        <taxon>Neoaves</taxon>
        <taxon>Strisores</taxon>
        <taxon>Caprimulgiformes</taxon>
        <taxon>Podargidae</taxon>
        <taxon>Podargus</taxon>
    </lineage>
</organism>
<keyword evidence="5" id="KW-0378">Hydrolase</keyword>
<feature type="non-terminal residue" evidence="8">
    <location>
        <position position="1"/>
    </location>
</feature>
<dbReference type="PANTHER" id="PTHR41694:SF3">
    <property type="entry name" value="RNA-DIRECTED DNA POLYMERASE-RELATED"/>
    <property type="match status" value="1"/>
</dbReference>
<keyword evidence="3" id="KW-0540">Nuclease</keyword>
<comment type="caution">
    <text evidence="8">The sequence shown here is derived from an EMBL/GenBank/DDBJ whole genome shotgun (WGS) entry which is preliminary data.</text>
</comment>
<dbReference type="PANTHER" id="PTHR41694">
    <property type="entry name" value="ENDOGENOUS RETROVIRUS GROUP K MEMBER POL PROTEIN"/>
    <property type="match status" value="1"/>
</dbReference>